<feature type="compositionally biased region" description="Polar residues" evidence="7">
    <location>
        <begin position="1785"/>
        <end position="1799"/>
    </location>
</feature>
<keyword evidence="8" id="KW-1133">Transmembrane helix</keyword>
<keyword evidence="8" id="KW-0812">Transmembrane</keyword>
<dbReference type="CDD" id="cd07475">
    <property type="entry name" value="Peptidases_S8_C5a_Peptidase"/>
    <property type="match status" value="1"/>
</dbReference>
<evidence type="ECO:0000256" key="4">
    <source>
        <dbReference type="ARBA" id="ARBA00022801"/>
    </source>
</evidence>
<evidence type="ECO:0000256" key="8">
    <source>
        <dbReference type="SAM" id="Phobius"/>
    </source>
</evidence>
<dbReference type="InterPro" id="IPR050131">
    <property type="entry name" value="Peptidase_S8_subtilisin-like"/>
</dbReference>
<dbReference type="InterPro" id="IPR034216">
    <property type="entry name" value="C5a_Peptidase"/>
</dbReference>
<keyword evidence="3" id="KW-0732">Signal</keyword>
<feature type="region of interest" description="Disordered" evidence="7">
    <location>
        <begin position="1627"/>
        <end position="1668"/>
    </location>
</feature>
<dbReference type="EMBL" id="LKFU01000021">
    <property type="protein sequence ID" value="RND88507.1"/>
    <property type="molecule type" value="Genomic_DNA"/>
</dbReference>
<dbReference type="PANTHER" id="PTHR43806:SF11">
    <property type="entry name" value="CEREVISIN-RELATED"/>
    <property type="match status" value="1"/>
</dbReference>
<dbReference type="Pfam" id="PF19258">
    <property type="entry name" value="KxYKxGKxW_sig"/>
    <property type="match status" value="1"/>
</dbReference>
<feature type="compositionally biased region" description="Polar residues" evidence="7">
    <location>
        <begin position="96"/>
        <end position="107"/>
    </location>
</feature>
<dbReference type="Pfam" id="PF06280">
    <property type="entry name" value="fn3_5"/>
    <property type="match status" value="1"/>
</dbReference>
<dbReference type="GO" id="GO:0006508">
    <property type="term" value="P:proteolysis"/>
    <property type="evidence" value="ECO:0007669"/>
    <property type="project" value="UniProtKB-KW"/>
</dbReference>
<dbReference type="InterPro" id="IPR010435">
    <property type="entry name" value="C5a/SBT2-like_Fn3"/>
</dbReference>
<feature type="compositionally biased region" description="Acidic residues" evidence="7">
    <location>
        <begin position="1461"/>
        <end position="1488"/>
    </location>
</feature>
<feature type="domain" description="C5a peptidase/Subtilisin-like protease SBT2-like Fn3-like" evidence="9">
    <location>
        <begin position="551"/>
        <end position="659"/>
    </location>
</feature>
<comment type="caution">
    <text evidence="6">Lacks conserved residue(s) required for the propagation of feature annotation.</text>
</comment>
<feature type="region of interest" description="Disordered" evidence="7">
    <location>
        <begin position="1345"/>
        <end position="1378"/>
    </location>
</feature>
<evidence type="ECO:0000259" key="9">
    <source>
        <dbReference type="Pfam" id="PF06280"/>
    </source>
</evidence>
<dbReference type="NCBIfam" id="TIGR03715">
    <property type="entry name" value="KxYKxGKxW"/>
    <property type="match status" value="1"/>
</dbReference>
<feature type="compositionally biased region" description="Basic and acidic residues" evidence="7">
    <location>
        <begin position="1408"/>
        <end position="1423"/>
    </location>
</feature>
<feature type="compositionally biased region" description="Polar residues" evidence="7">
    <location>
        <begin position="1358"/>
        <end position="1370"/>
    </location>
</feature>
<protein>
    <submittedName>
        <fullName evidence="10">PIII-type proteinase</fullName>
        <ecNumber evidence="10">3.4.21.96</ecNumber>
    </submittedName>
</protein>
<keyword evidence="8" id="KW-0472">Membrane</keyword>
<feature type="compositionally biased region" description="Polar residues" evidence="7">
    <location>
        <begin position="1537"/>
        <end position="1557"/>
    </location>
</feature>
<sequence length="1842" mass="196320">MYKLNPFSQEKRRYKMYKAGRHWIYSAIAVLGGAGILMFQPTQTVFADEASPTASATTLAKSHTELKDKQPVTASPTPTDNPQPSVDKPAAPAIETQPTSAANQVEAPSTKPADHSKAASDSHAASIVSATPTATPKTAPVATDKVKVTVPVETPASPVMAPTASPRSAVQTKPTPAPAKPPINQAVLTKGNVQPLWDENIKGQGMVAAVIDSAVEPHDMLRLSDNTTAKISKETIADFAASHGYGTYLNDKLPFFYDYTTNSNTNLHLDNHIQGEQVAGIIAGNGQERPDGRYILGVAPEAQILSMKVLGQAKSLTTNNVARAVYDAVSLGADVIYLSLAKIVDVEDPTAEDQAAIQFATDHGVLVIKTTSNNGNAMAIHGTSVPGGTTAGYITTNDSTLSLTGGGLSALTVASENSALGTKSAMAYNSSWGPTTDYKLKPDLTTPGEKSVSIGKNNALATKSGTAAASAYAAGAGLLVMQHLKQTTKLTGVELVKAVKLALMNAATPMMDHDYPGNFVSPRRQGAGQIDVAKASGLTVTAEGTDQTGSVSLQQFEAAPTFTITLTNHGTTDQTYTVVPGHPLTQTFDTAHTNGIYAVALPGATLTTATPTFTLKAGASQTVAFTLTLDQTVRLHQVIEGFISFKAADDSQSISMPYMGFYGSTNAEVVFDNAANEGRSTFTGSYLLDENNYPLGIADPLTLSDIVNSGSYSVNWETVAASAKDNKVAFSPNNDGVSDAVIPRIFVKQNLQQVAAQILDTDGHLVRVIDLENDTAKSHYMQDTNYNTDLTLSDSMRRHPDGFKWDGKVYDRATGKLVTAEDGRYVYQFVGTTYTAGIRNRQGINLPVAIDTVKPTITDFTYDNGDITFNYEDQGVGFTQYSAAVLAIGLRTYEVPLGNEGTKNTGTVTYQLSDDQLDALEAGDGKLTLTITDLAGNSSRQTIQAVAGEYLPEVDTTPTPQVRWSIPIVHGNGLRMDGNYEIRTKDDKYTVQVMVPKDGDYLVVLKDSVTGNVYVERSDQTTGIATFDVENPNFYANLDVYALYEPQFGTFIKSPAIPSLLVFHDPDAGAYSNDNTKTESFDDEVTAKNAATRLSSAEPLPGRKFSDNLLSAMPTSGLMFTDLNDNSLTLVGVDKASHCYDAEHQLLHIRGKIKDPSHTDLQIFATPNLSDPQNQAIIAADGSFDVTVPFKSTEEKNVGYALTSINATGQKVTTDGFLQIILDTTPPALTVSDTDDMTVDANGVYTAETSADIFTLEGTIDDNVDGYRLYSNGSNVLTQHARAGFNIHQPAATAEAGANRTNPYDPVPFKRGYILPVGTSIVRLEAVDQVGNRTVKMFKIKKVDVKEESESDVEDQTVTDSPEISSTESANDGDGVTDASAVMASDDTWDPQSEDREVKDSAEDAFVEHVVDEDLVEKAKDDLVPDGGNDSEETSSSEAVLSEAKESDENIFPDGDKDVENDISAEEIFSEAKEPEDESTSDGDEDTSFEAVLSDAKMSKDNVTSSEAKEPGDETTSDGDEDTSFEAVLSDAKMSKDNVTSNEDNDATSDISSQEALSETEASKGEVAPNDDKAIEDTNDAKSAVDSIEDAQGNVSFDDATTPKNDSSSVVTDTEVKDTLVKTAVLNDKVPQDSSDINEEKAAKPETSSQAVIHEAHDSVADTDSSDKANASDTALIAIADEKIDIGAAFASVLTENGKKKMPSKEGIKSAITELTTEPKAKRAFKDDKNNEKEVSAHAAIKTERKDSFESTANGGDEDAPKITVPNATTDNDLATKINAAPTPAMSTRNDAQSGVSSKLPQMANSHRNALQILGVIIISLMTTLGIVVTDKKKREKNKVNS</sequence>
<evidence type="ECO:0000313" key="10">
    <source>
        <dbReference type="EMBL" id="RND88507.1"/>
    </source>
</evidence>
<dbReference type="Proteomes" id="UP000285532">
    <property type="component" value="Unassembled WGS sequence"/>
</dbReference>
<evidence type="ECO:0000256" key="7">
    <source>
        <dbReference type="SAM" id="MobiDB-lite"/>
    </source>
</evidence>
<evidence type="ECO:0000313" key="11">
    <source>
        <dbReference type="Proteomes" id="UP000285532"/>
    </source>
</evidence>
<feature type="compositionally biased region" description="Basic and acidic residues" evidence="7">
    <location>
        <begin position="1443"/>
        <end position="1460"/>
    </location>
</feature>
<proteinExistence type="inferred from homology"/>
<dbReference type="Gene3D" id="2.60.40.1710">
    <property type="entry name" value="Subtilisin-like superfamily"/>
    <property type="match status" value="1"/>
</dbReference>
<organism evidence="10 11">
    <name type="scientific">Lacticaseibacillus paracasei</name>
    <name type="common">Lactobacillus paracasei</name>
    <dbReference type="NCBI Taxonomy" id="1597"/>
    <lineage>
        <taxon>Bacteria</taxon>
        <taxon>Bacillati</taxon>
        <taxon>Bacillota</taxon>
        <taxon>Bacilli</taxon>
        <taxon>Lactobacillales</taxon>
        <taxon>Lactobacillaceae</taxon>
        <taxon>Lacticaseibacillus</taxon>
    </lineage>
</organism>
<dbReference type="GO" id="GO:0016020">
    <property type="term" value="C:membrane"/>
    <property type="evidence" value="ECO:0007669"/>
    <property type="project" value="InterPro"/>
</dbReference>
<name>A0A422MFE9_LACPA</name>
<feature type="region of interest" description="Disordered" evidence="7">
    <location>
        <begin position="1726"/>
        <end position="1769"/>
    </location>
</feature>
<feature type="transmembrane region" description="Helical" evidence="8">
    <location>
        <begin position="1810"/>
        <end position="1829"/>
    </location>
</feature>
<comment type="similarity">
    <text evidence="1 6">Belongs to the peptidase S8 family.</text>
</comment>
<feature type="compositionally biased region" description="Acidic residues" evidence="7">
    <location>
        <begin position="1513"/>
        <end position="1524"/>
    </location>
</feature>
<evidence type="ECO:0000256" key="3">
    <source>
        <dbReference type="ARBA" id="ARBA00022729"/>
    </source>
</evidence>
<dbReference type="EC" id="3.4.21.96" evidence="10"/>
<evidence type="ECO:0000256" key="6">
    <source>
        <dbReference type="PROSITE-ProRule" id="PRU01240"/>
    </source>
</evidence>
<dbReference type="InterPro" id="IPR036852">
    <property type="entry name" value="Peptidase_S8/S53_dom_sf"/>
</dbReference>
<accession>A0A422MFE9</accession>
<dbReference type="GO" id="GO:0004252">
    <property type="term" value="F:serine-type endopeptidase activity"/>
    <property type="evidence" value="ECO:0007669"/>
    <property type="project" value="InterPro"/>
</dbReference>
<keyword evidence="5" id="KW-0720">Serine protease</keyword>
<keyword evidence="4 10" id="KW-0378">Hydrolase</keyword>
<dbReference type="SUPFAM" id="SSF52743">
    <property type="entry name" value="Subtilisin-like"/>
    <property type="match status" value="1"/>
</dbReference>
<comment type="caution">
    <text evidence="10">The sequence shown here is derived from an EMBL/GenBank/DDBJ whole genome shotgun (WGS) entry which is preliminary data.</text>
</comment>
<dbReference type="PROSITE" id="PS51892">
    <property type="entry name" value="SUBTILASE"/>
    <property type="match status" value="1"/>
</dbReference>
<keyword evidence="2" id="KW-0645">Protease</keyword>
<dbReference type="PANTHER" id="PTHR43806">
    <property type="entry name" value="PEPTIDASE S8"/>
    <property type="match status" value="1"/>
</dbReference>
<feature type="compositionally biased region" description="Polar residues" evidence="7">
    <location>
        <begin position="72"/>
        <end position="84"/>
    </location>
</feature>
<gene>
    <name evidence="10" type="ORF">FAM18172_00370</name>
</gene>
<feature type="region of interest" description="Disordered" evidence="7">
    <location>
        <begin position="1780"/>
        <end position="1799"/>
    </location>
</feature>
<feature type="compositionally biased region" description="Polar residues" evidence="7">
    <location>
        <begin position="1602"/>
        <end position="1612"/>
    </location>
</feature>
<evidence type="ECO:0000256" key="5">
    <source>
        <dbReference type="ARBA" id="ARBA00022825"/>
    </source>
</evidence>
<feature type="compositionally biased region" description="Basic and acidic residues" evidence="7">
    <location>
        <begin position="1570"/>
        <end position="1580"/>
    </location>
</feature>
<feature type="region of interest" description="Disordered" evidence="7">
    <location>
        <begin position="157"/>
        <end position="183"/>
    </location>
</feature>
<dbReference type="InterPro" id="IPR022263">
    <property type="entry name" value="KxYKxGKxW"/>
</dbReference>
<reference evidence="10 11" key="1">
    <citation type="journal article" date="2018" name="Front. Microbiol.">
        <title>Conversion of Methionine to Cysteine in Lactobacillus paracasei Depends on the Highly Mobile cysK-ctl-cysE Gene Cluster.</title>
        <authorList>
            <person name="Wuthrich D."/>
            <person name="Irmler S."/>
            <person name="Berthoud H."/>
            <person name="Guggenbuhl B."/>
            <person name="Eugster E."/>
            <person name="Bruggmann R."/>
        </authorList>
    </citation>
    <scope>NUCLEOTIDE SEQUENCE [LARGE SCALE GENOMIC DNA]</scope>
    <source>
        <strain evidence="10 11">FAM18172</strain>
    </source>
</reference>
<evidence type="ECO:0000256" key="1">
    <source>
        <dbReference type="ARBA" id="ARBA00011073"/>
    </source>
</evidence>
<feature type="region of interest" description="Disordered" evidence="7">
    <location>
        <begin position="1408"/>
        <end position="1614"/>
    </location>
</feature>
<feature type="compositionally biased region" description="Basic and acidic residues" evidence="7">
    <location>
        <begin position="1726"/>
        <end position="1749"/>
    </location>
</feature>
<evidence type="ECO:0000256" key="2">
    <source>
        <dbReference type="ARBA" id="ARBA00022670"/>
    </source>
</evidence>
<feature type="region of interest" description="Disordered" evidence="7">
    <location>
        <begin position="56"/>
        <end position="125"/>
    </location>
</feature>
<dbReference type="Gene3D" id="3.40.50.200">
    <property type="entry name" value="Peptidase S8/S53 domain"/>
    <property type="match status" value="1"/>
</dbReference>